<proteinExistence type="predicted"/>
<accession>A0A807LDS8</accession>
<name>A0A807LDS8_9ENTR</name>
<evidence type="ECO:0000256" key="1">
    <source>
        <dbReference type="SAM" id="Phobius"/>
    </source>
</evidence>
<reference evidence="2 3" key="1">
    <citation type="submission" date="2017-01" db="EMBL/GenBank/DDBJ databases">
        <authorList>
            <person name="Cao J.-M."/>
        </authorList>
    </citation>
    <scope>NUCLEOTIDE SEQUENCE [LARGE SCALE GENOMIC DNA]</scope>
    <source>
        <strain evidence="2 3">888-76</strain>
    </source>
</reference>
<organism evidence="2 3">
    <name type="scientific">Kosakonia cowanii JCM 10956 = DSM 18146</name>
    <dbReference type="NCBI Taxonomy" id="1300165"/>
    <lineage>
        <taxon>Bacteria</taxon>
        <taxon>Pseudomonadati</taxon>
        <taxon>Pseudomonadota</taxon>
        <taxon>Gammaproteobacteria</taxon>
        <taxon>Enterobacterales</taxon>
        <taxon>Enterobacteriaceae</taxon>
        <taxon>Kosakonia</taxon>
    </lineage>
</organism>
<evidence type="ECO:0000313" key="2">
    <source>
        <dbReference type="EMBL" id="APZ05954.1"/>
    </source>
</evidence>
<dbReference type="KEGG" id="kco:BWI95_13310"/>
<feature type="transmembrane region" description="Helical" evidence="1">
    <location>
        <begin position="40"/>
        <end position="61"/>
    </location>
</feature>
<keyword evidence="1" id="KW-0472">Membrane</keyword>
<keyword evidence="1" id="KW-1133">Transmembrane helix</keyword>
<sequence length="64" mass="6954">MFCGAASTVSAATKEELISEADTNSAKDNFFKVFNVTSSFFIYTNVASLIVPFTVLFFSALKVD</sequence>
<dbReference type="EMBL" id="CP019445">
    <property type="protein sequence ID" value="APZ05954.1"/>
    <property type="molecule type" value="Genomic_DNA"/>
</dbReference>
<dbReference type="Proteomes" id="UP000187148">
    <property type="component" value="Chromosome"/>
</dbReference>
<evidence type="ECO:0000313" key="3">
    <source>
        <dbReference type="Proteomes" id="UP000187148"/>
    </source>
</evidence>
<keyword evidence="1" id="KW-0812">Transmembrane</keyword>
<protein>
    <submittedName>
        <fullName evidence="2">Uncharacterized protein</fullName>
    </submittedName>
</protein>
<gene>
    <name evidence="2" type="ORF">BWI95_13310</name>
</gene>
<dbReference type="AlphaFoldDB" id="A0A807LDS8"/>
<keyword evidence="3" id="KW-1185">Reference proteome</keyword>